<evidence type="ECO:0000313" key="3">
    <source>
        <dbReference type="EMBL" id="CAK9000222.1"/>
    </source>
</evidence>
<accession>A0ABP0IFH0</accession>
<proteinExistence type="predicted"/>
<feature type="domain" description="DEAD-box helicase OB fold" evidence="2">
    <location>
        <begin position="36"/>
        <end position="126"/>
    </location>
</feature>
<gene>
    <name evidence="3" type="ORF">CCMP2556_LOCUS5985</name>
</gene>
<feature type="region of interest" description="Disordered" evidence="1">
    <location>
        <begin position="237"/>
        <end position="275"/>
    </location>
</feature>
<comment type="caution">
    <text evidence="3">The sequence shown here is derived from an EMBL/GenBank/DDBJ whole genome shotgun (WGS) entry which is preliminary data.</text>
</comment>
<keyword evidence="4" id="KW-1185">Reference proteome</keyword>
<reference evidence="3 4" key="1">
    <citation type="submission" date="2024-02" db="EMBL/GenBank/DDBJ databases">
        <authorList>
            <person name="Chen Y."/>
            <person name="Shah S."/>
            <person name="Dougan E. K."/>
            <person name="Thang M."/>
            <person name="Chan C."/>
        </authorList>
    </citation>
    <scope>NUCLEOTIDE SEQUENCE [LARGE SCALE GENOMIC DNA]</scope>
</reference>
<protein>
    <recommendedName>
        <fullName evidence="2">DEAD-box helicase OB fold domain-containing protein</fullName>
    </recommendedName>
</protein>
<dbReference type="EMBL" id="CAXAMN010002558">
    <property type="protein sequence ID" value="CAK9000222.1"/>
    <property type="molecule type" value="Genomic_DNA"/>
</dbReference>
<dbReference type="Pfam" id="PF07717">
    <property type="entry name" value="OB_NTP_bind"/>
    <property type="match status" value="1"/>
</dbReference>
<evidence type="ECO:0000313" key="4">
    <source>
        <dbReference type="Proteomes" id="UP001642484"/>
    </source>
</evidence>
<evidence type="ECO:0000259" key="2">
    <source>
        <dbReference type="Pfam" id="PF07717"/>
    </source>
</evidence>
<feature type="compositionally biased region" description="Basic and acidic residues" evidence="1">
    <location>
        <begin position="262"/>
        <end position="275"/>
    </location>
</feature>
<evidence type="ECO:0000256" key="1">
    <source>
        <dbReference type="SAM" id="MobiDB-lite"/>
    </source>
</evidence>
<organism evidence="3 4">
    <name type="scientific">Durusdinium trenchii</name>
    <dbReference type="NCBI Taxonomy" id="1381693"/>
    <lineage>
        <taxon>Eukaryota</taxon>
        <taxon>Sar</taxon>
        <taxon>Alveolata</taxon>
        <taxon>Dinophyceae</taxon>
        <taxon>Suessiales</taxon>
        <taxon>Symbiodiniaceae</taxon>
        <taxon>Durusdinium</taxon>
    </lineage>
</organism>
<dbReference type="InterPro" id="IPR011709">
    <property type="entry name" value="DEAD-box_helicase_OB_fold"/>
</dbReference>
<dbReference type="Proteomes" id="UP001642484">
    <property type="component" value="Unassembled WGS sequence"/>
</dbReference>
<name>A0ABP0IFH0_9DINO</name>
<sequence length="298" mass="32298">MQNLRQTSAKLRSELRRRSLWFDGANRHGNDPSLVLAAVCAGLFPNLAFRPKRGKLKVNYGQLEAVPHPSSAIFDTDPEGAGPGAFDSTAAGGSWLCFNELSQVEEHYSLSGVSPARSSVLLLLCGEGPLREADLGDPEASPVSDAAISQWWSAQLGEAVEEIDRDEDVKVSLTELGTWVAFRMPLQTARRLQGLREMLRLVFRLFCSDEQRFHQLVAEGEVGATVLELAASLLKAEGGQDGRRTSGTSTRPRGRGRGAGRSGKDDRDGGDFLCGDEKEAIASDGRLGDLKHTDQHGR</sequence>